<dbReference type="InterPro" id="IPR051702">
    <property type="entry name" value="SH3_domain_YSC84-like"/>
</dbReference>
<accession>A0AAN7BD16</accession>
<dbReference type="AlphaFoldDB" id="A0AAN7BD16"/>
<name>A0AAN7BD16_9PEZI</name>
<dbReference type="PANTHER" id="PTHR15629">
    <property type="entry name" value="SH3YL1 PROTEIN"/>
    <property type="match status" value="1"/>
</dbReference>
<gene>
    <name evidence="3" type="ORF">QBC37DRAFT_416834</name>
</gene>
<feature type="region of interest" description="Disordered" evidence="1">
    <location>
        <begin position="1"/>
        <end position="23"/>
    </location>
</feature>
<evidence type="ECO:0000313" key="4">
    <source>
        <dbReference type="Proteomes" id="UP001301769"/>
    </source>
</evidence>
<keyword evidence="4" id="KW-1185">Reference proteome</keyword>
<comment type="caution">
    <text evidence="3">The sequence shown here is derived from an EMBL/GenBank/DDBJ whole genome shotgun (WGS) entry which is preliminary data.</text>
</comment>
<reference evidence="3" key="2">
    <citation type="submission" date="2023-05" db="EMBL/GenBank/DDBJ databases">
        <authorList>
            <consortium name="Lawrence Berkeley National Laboratory"/>
            <person name="Steindorff A."/>
            <person name="Hensen N."/>
            <person name="Bonometti L."/>
            <person name="Westerberg I."/>
            <person name="Brannstrom I.O."/>
            <person name="Guillou S."/>
            <person name="Cros-Aarteil S."/>
            <person name="Calhoun S."/>
            <person name="Haridas S."/>
            <person name="Kuo A."/>
            <person name="Mondo S."/>
            <person name="Pangilinan J."/>
            <person name="Riley R."/>
            <person name="Labutti K."/>
            <person name="Andreopoulos B."/>
            <person name="Lipzen A."/>
            <person name="Chen C."/>
            <person name="Yanf M."/>
            <person name="Daum C."/>
            <person name="Ng V."/>
            <person name="Clum A."/>
            <person name="Ohm R."/>
            <person name="Martin F."/>
            <person name="Silar P."/>
            <person name="Natvig D."/>
            <person name="Lalanne C."/>
            <person name="Gautier V."/>
            <person name="Ament-Velasquez S.L."/>
            <person name="Kruys A."/>
            <person name="Hutchinson M.I."/>
            <person name="Powell A.J."/>
            <person name="Barry K."/>
            <person name="Miller A.N."/>
            <person name="Grigoriev I.V."/>
            <person name="Debuchy R."/>
            <person name="Gladieux P."/>
            <person name="Thoren M.H."/>
            <person name="Johannesson H."/>
        </authorList>
    </citation>
    <scope>NUCLEOTIDE SEQUENCE</scope>
    <source>
        <strain evidence="3">PSN293</strain>
    </source>
</reference>
<dbReference type="EMBL" id="MU858068">
    <property type="protein sequence ID" value="KAK4216490.1"/>
    <property type="molecule type" value="Genomic_DNA"/>
</dbReference>
<dbReference type="Pfam" id="PF04366">
    <property type="entry name" value="Ysc84"/>
    <property type="match status" value="2"/>
</dbReference>
<evidence type="ECO:0000256" key="1">
    <source>
        <dbReference type="SAM" id="MobiDB-lite"/>
    </source>
</evidence>
<evidence type="ECO:0000313" key="3">
    <source>
        <dbReference type="EMBL" id="KAK4216490.1"/>
    </source>
</evidence>
<feature type="compositionally biased region" description="Polar residues" evidence="1">
    <location>
        <begin position="306"/>
        <end position="319"/>
    </location>
</feature>
<dbReference type="Proteomes" id="UP001301769">
    <property type="component" value="Unassembled WGS sequence"/>
</dbReference>
<organism evidence="3 4">
    <name type="scientific">Rhypophila decipiens</name>
    <dbReference type="NCBI Taxonomy" id="261697"/>
    <lineage>
        <taxon>Eukaryota</taxon>
        <taxon>Fungi</taxon>
        <taxon>Dikarya</taxon>
        <taxon>Ascomycota</taxon>
        <taxon>Pezizomycotina</taxon>
        <taxon>Sordariomycetes</taxon>
        <taxon>Sordariomycetidae</taxon>
        <taxon>Sordariales</taxon>
        <taxon>Naviculisporaceae</taxon>
        <taxon>Rhypophila</taxon>
    </lineage>
</organism>
<dbReference type="GO" id="GO:0035091">
    <property type="term" value="F:phosphatidylinositol binding"/>
    <property type="evidence" value="ECO:0007669"/>
    <property type="project" value="TreeGrafter"/>
</dbReference>
<proteinExistence type="predicted"/>
<protein>
    <recommendedName>
        <fullName evidence="2">Ysc84 actin-binding domain-containing protein</fullName>
    </recommendedName>
</protein>
<feature type="domain" description="Ysc84 actin-binding" evidence="2">
    <location>
        <begin position="311"/>
        <end position="384"/>
    </location>
</feature>
<sequence length="391" mass="42704">MLIHRHNDNSDTTRPSMPSVPNLKRNIMAPQLESKWQKRLEGLVHKVAIPLNSLATGRGCESFVPMSMEEEFAKAARILRSFAYHPSSSTDISSKSHLITIPPSCIALAVGVVVFTTGRLGLSRLSGSTGSGLLITRQDQAQDNDAPTAGWNYPLAIQTHGVGLGPLALGFDVSDRVYLIRSRETLDKIMNKGRFMVGPEVVLAVGKWGGGAGLTFSASYNEVRNSVEKGKKEVIARTRGLIQEQEAQRGDRGCEHCQNCRQHGDGKIIEDEKSDEPIKAADEKHPLTDVDQPVQQPVGPADIPPASQTAQGPGKTSGQAAHPPIQCYMRSHGLYAGLQAEGTVFSERIINGEFYSSPTLDDTLGWRSRPEMKGMEEVWNVLRELEFGLQE</sequence>
<reference evidence="3" key="1">
    <citation type="journal article" date="2023" name="Mol. Phylogenet. Evol.">
        <title>Genome-scale phylogeny and comparative genomics of the fungal order Sordariales.</title>
        <authorList>
            <person name="Hensen N."/>
            <person name="Bonometti L."/>
            <person name="Westerberg I."/>
            <person name="Brannstrom I.O."/>
            <person name="Guillou S."/>
            <person name="Cros-Aarteil S."/>
            <person name="Calhoun S."/>
            <person name="Haridas S."/>
            <person name="Kuo A."/>
            <person name="Mondo S."/>
            <person name="Pangilinan J."/>
            <person name="Riley R."/>
            <person name="LaButti K."/>
            <person name="Andreopoulos B."/>
            <person name="Lipzen A."/>
            <person name="Chen C."/>
            <person name="Yan M."/>
            <person name="Daum C."/>
            <person name="Ng V."/>
            <person name="Clum A."/>
            <person name="Steindorff A."/>
            <person name="Ohm R.A."/>
            <person name="Martin F."/>
            <person name="Silar P."/>
            <person name="Natvig D.O."/>
            <person name="Lalanne C."/>
            <person name="Gautier V."/>
            <person name="Ament-Velasquez S.L."/>
            <person name="Kruys A."/>
            <person name="Hutchinson M.I."/>
            <person name="Powell A.J."/>
            <person name="Barry K."/>
            <person name="Miller A.N."/>
            <person name="Grigoriev I.V."/>
            <person name="Debuchy R."/>
            <person name="Gladieux P."/>
            <person name="Hiltunen Thoren M."/>
            <person name="Johannesson H."/>
        </authorList>
    </citation>
    <scope>NUCLEOTIDE SEQUENCE</scope>
    <source>
        <strain evidence="3">PSN293</strain>
    </source>
</reference>
<feature type="compositionally biased region" description="Basic and acidic residues" evidence="1">
    <location>
        <begin position="1"/>
        <end position="11"/>
    </location>
</feature>
<dbReference type="PANTHER" id="PTHR15629:SF8">
    <property type="entry name" value="DUF500 DOMAIN PROTEIN (AFU_ORTHOLOGUE AFUA_5G07310)"/>
    <property type="match status" value="1"/>
</dbReference>
<feature type="domain" description="Ysc84 actin-binding" evidence="2">
    <location>
        <begin position="160"/>
        <end position="228"/>
    </location>
</feature>
<evidence type="ECO:0000259" key="2">
    <source>
        <dbReference type="Pfam" id="PF04366"/>
    </source>
</evidence>
<feature type="region of interest" description="Disordered" evidence="1">
    <location>
        <begin position="284"/>
        <end position="321"/>
    </location>
</feature>
<dbReference type="InterPro" id="IPR007461">
    <property type="entry name" value="Ysc84_actin-binding"/>
</dbReference>